<dbReference type="AlphaFoldDB" id="A0AAJ3Z373"/>
<dbReference type="Proteomes" id="UP000288675">
    <property type="component" value="Plasmid unnamed1"/>
</dbReference>
<dbReference type="EMBL" id="CP035233">
    <property type="protein sequence ID" value="QAT68071.1"/>
    <property type="molecule type" value="Genomic_DNA"/>
</dbReference>
<keyword evidence="1" id="KW-0614">Plasmid</keyword>
<dbReference type="GeneID" id="39505819"/>
<evidence type="ECO:0000313" key="2">
    <source>
        <dbReference type="Proteomes" id="UP000288675"/>
    </source>
</evidence>
<protein>
    <submittedName>
        <fullName evidence="1">Uncharacterized protein</fullName>
    </submittedName>
</protein>
<dbReference type="RefSeq" id="WP_128748530.1">
    <property type="nucleotide sequence ID" value="NZ_CP035233.1"/>
</dbReference>
<accession>A0AAJ3Z373</accession>
<evidence type="ECO:0000313" key="1">
    <source>
        <dbReference type="EMBL" id="QAT68071.1"/>
    </source>
</evidence>
<sequence length="130" mass="15463">MKNKENRQPILNVRTTQMSNEMYNHVMQRIKETPGKTFREYAFKLIERDMLEKQKEKENKEKDLHVLDMFISLTDTMKEEFRRLNKKIDQKSFSGEPAANIESKPSDVEEGLLITEKIKGSIDEEYDLDF</sequence>
<gene>
    <name evidence="1" type="ORF">EQZ20_24680</name>
</gene>
<proteinExistence type="predicted"/>
<reference evidence="1 2" key="1">
    <citation type="submission" date="2019-01" db="EMBL/GenBank/DDBJ databases">
        <title>Genome sequence of Bacillus glycinifermentans SRCM103574.</title>
        <authorList>
            <person name="Kong H.-J."/>
            <person name="Jeong S.-Y."/>
            <person name="Jeong D.-Y."/>
        </authorList>
    </citation>
    <scope>NUCLEOTIDE SEQUENCE [LARGE SCALE GENOMIC DNA]</scope>
    <source>
        <strain evidence="1 2">SRCM103574</strain>
        <plasmid evidence="1 2">unnamed1</plasmid>
    </source>
</reference>
<name>A0AAJ3Z373_9BACI</name>
<organism evidence="1 2">
    <name type="scientific">Bacillus glycinifermentans</name>
    <dbReference type="NCBI Taxonomy" id="1664069"/>
    <lineage>
        <taxon>Bacteria</taxon>
        <taxon>Bacillati</taxon>
        <taxon>Bacillota</taxon>
        <taxon>Bacilli</taxon>
        <taxon>Bacillales</taxon>
        <taxon>Bacillaceae</taxon>
        <taxon>Bacillus</taxon>
    </lineage>
</organism>
<geneLocation type="plasmid" evidence="1 2">
    <name>unnamed1</name>
</geneLocation>